<dbReference type="SUPFAM" id="SSF54637">
    <property type="entry name" value="Thioesterase/thiol ester dehydrase-isomerase"/>
    <property type="match status" value="1"/>
</dbReference>
<feature type="domain" description="Acyl-CoA thioesterase-like N-terminal HotDog" evidence="1">
    <location>
        <begin position="25"/>
        <end position="109"/>
    </location>
</feature>
<reference evidence="4" key="1">
    <citation type="journal article" date="2019" name="Int. J. Syst. Evol. Microbiol.">
        <title>The Global Catalogue of Microorganisms (GCM) 10K type strain sequencing project: providing services to taxonomists for standard genome sequencing and annotation.</title>
        <authorList>
            <consortium name="The Broad Institute Genomics Platform"/>
            <consortium name="The Broad Institute Genome Sequencing Center for Infectious Disease"/>
            <person name="Wu L."/>
            <person name="Ma J."/>
        </authorList>
    </citation>
    <scope>NUCLEOTIDE SEQUENCE [LARGE SCALE GENOMIC DNA]</scope>
    <source>
        <strain evidence="4">TISTR 1514</strain>
    </source>
</reference>
<dbReference type="InterPro" id="IPR049449">
    <property type="entry name" value="TesB_ACOT8-like_N"/>
</dbReference>
<keyword evidence="4" id="KW-1185">Reference proteome</keyword>
<dbReference type="Gene3D" id="2.40.160.210">
    <property type="entry name" value="Acyl-CoA thioesterase, double hotdog domain"/>
    <property type="match status" value="1"/>
</dbReference>
<evidence type="ECO:0000259" key="1">
    <source>
        <dbReference type="Pfam" id="PF13622"/>
    </source>
</evidence>
<dbReference type="EMBL" id="JBHUNE010000001">
    <property type="protein sequence ID" value="MFD2756946.1"/>
    <property type="molecule type" value="Genomic_DNA"/>
</dbReference>
<evidence type="ECO:0000313" key="3">
    <source>
        <dbReference type="EMBL" id="MFD2756946.1"/>
    </source>
</evidence>
<name>A0ABW5UTJ1_9MICO</name>
<comment type="caution">
    <text evidence="3">The sequence shown here is derived from an EMBL/GenBank/DDBJ whole genome shotgun (WGS) entry which is preliminary data.</text>
</comment>
<organism evidence="3 4">
    <name type="scientific">Gulosibacter faecalis</name>
    <dbReference type="NCBI Taxonomy" id="272240"/>
    <lineage>
        <taxon>Bacteria</taxon>
        <taxon>Bacillati</taxon>
        <taxon>Actinomycetota</taxon>
        <taxon>Actinomycetes</taxon>
        <taxon>Micrococcales</taxon>
        <taxon>Microbacteriaceae</taxon>
        <taxon>Gulosibacter</taxon>
    </lineage>
</organism>
<proteinExistence type="predicted"/>
<dbReference type="InterPro" id="IPR049450">
    <property type="entry name" value="ACOT8-like_C"/>
</dbReference>
<gene>
    <name evidence="3" type="ORF">ACFSW7_00955</name>
</gene>
<feature type="domain" description="Acyl-CoA thioesterase-like C-terminal" evidence="2">
    <location>
        <begin position="129"/>
        <end position="258"/>
    </location>
</feature>
<dbReference type="Pfam" id="PF20789">
    <property type="entry name" value="4HBT_3C"/>
    <property type="match status" value="1"/>
</dbReference>
<dbReference type="Pfam" id="PF13622">
    <property type="entry name" value="4HBT_3"/>
    <property type="match status" value="1"/>
</dbReference>
<sequence length="262" mass="28077">MTAATSYFVREGATRFRATEHVGGGWNPREQHIAPVIGLLAHVIETDHRERRGADTLPLTRMSCDILGVIPIDAVDVQVTVLRPGRTIELIEARVDHDGRTAAIARAWCAQTFDTADRALSPLPAIAPPDAHPEWAAADTWPGGFIASLEARRLPAERGRASAWVRTGIDLIANEPVSTTARVLGLIDVANGLTDPAPIDEVAFPNLDLTAHLFRTPEPGWLGFDTTATFGPTGAGLTHSILHDAAGPFGAMNQILTVRPMS</sequence>
<evidence type="ECO:0000259" key="2">
    <source>
        <dbReference type="Pfam" id="PF20789"/>
    </source>
</evidence>
<dbReference type="RefSeq" id="WP_019618955.1">
    <property type="nucleotide sequence ID" value="NZ_JBHUNE010000001.1"/>
</dbReference>
<dbReference type="Proteomes" id="UP001597492">
    <property type="component" value="Unassembled WGS sequence"/>
</dbReference>
<protein>
    <submittedName>
        <fullName evidence="3">Thioesterase family protein</fullName>
    </submittedName>
</protein>
<accession>A0ABW5UTJ1</accession>
<evidence type="ECO:0000313" key="4">
    <source>
        <dbReference type="Proteomes" id="UP001597492"/>
    </source>
</evidence>
<dbReference type="InterPro" id="IPR029069">
    <property type="entry name" value="HotDog_dom_sf"/>
</dbReference>
<dbReference type="InterPro" id="IPR042171">
    <property type="entry name" value="Acyl-CoA_hotdog"/>
</dbReference>